<reference evidence="3 4" key="1">
    <citation type="submission" date="2020-11" db="EMBL/GenBank/DDBJ databases">
        <title>Complete and Circularized Genome Assembly of a human isolate of Vibrio navarrensis biotype pommerensis with MiSeq and MinION Sequence Data.</title>
        <authorList>
            <person name="Schwartz K."/>
            <person name="Borowiak M."/>
            <person name="Deneke C."/>
            <person name="Balau V."/>
            <person name="Metelmann C."/>
            <person name="Strauch E."/>
        </authorList>
    </citation>
    <scope>NUCLEOTIDE SEQUENCE [LARGE SCALE GENOMIC DNA]</scope>
    <source>
        <strain evidence="3 4">20-VB00237</strain>
    </source>
</reference>
<gene>
    <name evidence="3" type="ORF">I3X05_17490</name>
</gene>
<feature type="transmembrane region" description="Helical" evidence="2">
    <location>
        <begin position="384"/>
        <end position="410"/>
    </location>
</feature>
<keyword evidence="2" id="KW-1133">Transmembrane helix</keyword>
<sequence length="490" mass="56279">MSTRAKEQHKDPMPALIKDNSAEFSDALDKLRTNIEAQFESIDINSEHISFLDEINQESLTLDVRNRISATNYEISHLQGNTVCLFNKPLLVSEIQLTSSRQRKALFFGKLKILGYKYNNKTILSHSKTMISRASPDNNIKLSYYVNETIWGFILPKDYEFSFCKATNLLDFFTNKNKISSLTQYVNDVSRTANQFINLIDNEKKNLESYLSSKQAESISTEQQIESLHKEKERIDQSIASEREILSRIRNDIEASSKDLKEAIAEKKNLEKQSNDLTERVKNIKHEREEHEKILMQTKGSNEIAMLELSTLQKQLTEIKSDINITTLDMQGFSLESRTQLGLYFKLTLSLIFLLSVIFFLIYSNAMDFSEFIDKHPNTSAWNLILSRLPLVTITTLIIGTTSAALFYLIRNIVLVSENKMNMLKAAILAEQITGSLPKDGMNEDEIRNFQKNTKIELVMGVFNRKPDVVSTESHSMLMKMLSQYKNKDE</sequence>
<accession>A0AAJ4IFM7</accession>
<proteinExistence type="predicted"/>
<keyword evidence="2" id="KW-0472">Membrane</keyword>
<dbReference type="RefSeq" id="WP_337971322.1">
    <property type="nucleotide sequence ID" value="NZ_CP065218.1"/>
</dbReference>
<dbReference type="AlphaFoldDB" id="A0AAJ4IFM7"/>
<dbReference type="EMBL" id="CP065218">
    <property type="protein sequence ID" value="QPL55917.1"/>
    <property type="molecule type" value="Genomic_DNA"/>
</dbReference>
<evidence type="ECO:0000256" key="2">
    <source>
        <dbReference type="SAM" id="Phobius"/>
    </source>
</evidence>
<evidence type="ECO:0000313" key="4">
    <source>
        <dbReference type="Proteomes" id="UP000594435"/>
    </source>
</evidence>
<organism evidence="3 4">
    <name type="scientific">Vibrio navarrensis</name>
    <dbReference type="NCBI Taxonomy" id="29495"/>
    <lineage>
        <taxon>Bacteria</taxon>
        <taxon>Pseudomonadati</taxon>
        <taxon>Pseudomonadota</taxon>
        <taxon>Gammaproteobacteria</taxon>
        <taxon>Vibrionales</taxon>
        <taxon>Vibrionaceae</taxon>
        <taxon>Vibrio</taxon>
    </lineage>
</organism>
<protein>
    <submittedName>
        <fullName evidence="3">Uncharacterized protein</fullName>
    </submittedName>
</protein>
<dbReference type="Proteomes" id="UP000594435">
    <property type="component" value="Chromosome 2"/>
</dbReference>
<feature type="coiled-coil region" evidence="1">
    <location>
        <begin position="246"/>
        <end position="294"/>
    </location>
</feature>
<keyword evidence="2" id="KW-0812">Transmembrane</keyword>
<keyword evidence="1" id="KW-0175">Coiled coil</keyword>
<name>A0AAJ4IFM7_9VIBR</name>
<feature type="transmembrane region" description="Helical" evidence="2">
    <location>
        <begin position="343"/>
        <end position="364"/>
    </location>
</feature>
<evidence type="ECO:0000256" key="1">
    <source>
        <dbReference type="SAM" id="Coils"/>
    </source>
</evidence>
<evidence type="ECO:0000313" key="3">
    <source>
        <dbReference type="EMBL" id="QPL55917.1"/>
    </source>
</evidence>